<protein>
    <submittedName>
        <fullName evidence="1">Uncharacterized protein</fullName>
    </submittedName>
</protein>
<gene>
    <name evidence="1" type="ORF">NCTC11645_03453</name>
</gene>
<evidence type="ECO:0000313" key="2">
    <source>
        <dbReference type="Proteomes" id="UP000254512"/>
    </source>
</evidence>
<dbReference type="GeneID" id="58894920"/>
<dbReference type="EMBL" id="UGHD01000003">
    <property type="protein sequence ID" value="STO98468.1"/>
    <property type="molecule type" value="Genomic_DNA"/>
</dbReference>
<dbReference type="KEGG" id="gho:AL542_03320"/>
<dbReference type="AlphaFoldDB" id="A0A377J7W2"/>
<accession>A0A377J7W2</accession>
<dbReference type="Proteomes" id="UP000254512">
    <property type="component" value="Unassembled WGS sequence"/>
</dbReference>
<dbReference type="STRING" id="673.AL542_03320"/>
<name>A0A377J7W2_GRIHO</name>
<reference evidence="1 2" key="1">
    <citation type="submission" date="2018-06" db="EMBL/GenBank/DDBJ databases">
        <authorList>
            <consortium name="Pathogen Informatics"/>
            <person name="Doyle S."/>
        </authorList>
    </citation>
    <scope>NUCLEOTIDE SEQUENCE [LARGE SCALE GENOMIC DNA]</scope>
    <source>
        <strain evidence="1 2">NCTC11645</strain>
    </source>
</reference>
<proteinExistence type="predicted"/>
<organism evidence="1 2">
    <name type="scientific">Grimontia hollisae</name>
    <name type="common">Vibrio hollisae</name>
    <dbReference type="NCBI Taxonomy" id="673"/>
    <lineage>
        <taxon>Bacteria</taxon>
        <taxon>Pseudomonadati</taxon>
        <taxon>Pseudomonadota</taxon>
        <taxon>Gammaproteobacteria</taxon>
        <taxon>Vibrionales</taxon>
        <taxon>Vibrionaceae</taxon>
        <taxon>Grimontia</taxon>
    </lineage>
</organism>
<dbReference type="RefSeq" id="WP_005504752.1">
    <property type="nucleotide sequence ID" value="NZ_CABMOB010000001.1"/>
</dbReference>
<sequence length="69" mass="7933">MKVTIQFDHIHIAENASYREIYRALSDAMRENWPAVASIPAERQQLAQQRAASVAARDLIRTLAVRRTR</sequence>
<evidence type="ECO:0000313" key="1">
    <source>
        <dbReference type="EMBL" id="STO98468.1"/>
    </source>
</evidence>